<dbReference type="PIRSF" id="PIRSF005963">
    <property type="entry name" value="Lipoyl_synth"/>
    <property type="match status" value="1"/>
</dbReference>
<evidence type="ECO:0000256" key="1">
    <source>
        <dbReference type="ARBA" id="ARBA00022485"/>
    </source>
</evidence>
<evidence type="ECO:0000259" key="10">
    <source>
        <dbReference type="PROSITE" id="PS51918"/>
    </source>
</evidence>
<feature type="binding site" evidence="9">
    <location>
        <position position="55"/>
    </location>
    <ligand>
        <name>[4Fe-4S] cluster</name>
        <dbReference type="ChEBI" id="CHEBI:49883"/>
        <label>1</label>
    </ligand>
</feature>
<evidence type="ECO:0000256" key="2">
    <source>
        <dbReference type="ARBA" id="ARBA00022490"/>
    </source>
</evidence>
<dbReference type="KEGG" id="cts:Ctha_2201"/>
<comment type="cofactor">
    <cofactor evidence="9">
        <name>[4Fe-4S] cluster</name>
        <dbReference type="ChEBI" id="CHEBI:49883"/>
    </cofactor>
    <text evidence="9">Binds 2 [4Fe-4S] clusters per subunit. One cluster is coordinated with 3 cysteines and an exchangeable S-adenosyl-L-methionine.</text>
</comment>
<keyword evidence="5 9" id="KW-0479">Metal-binding</keyword>
<feature type="binding site" evidence="9">
    <location>
        <position position="282"/>
    </location>
    <ligand>
        <name>[4Fe-4S] cluster</name>
        <dbReference type="ChEBI" id="CHEBI:49883"/>
        <label>1</label>
    </ligand>
</feature>
<accession>B3QVZ8</accession>
<dbReference type="eggNOG" id="COG0320">
    <property type="taxonomic scope" value="Bacteria"/>
</dbReference>
<evidence type="ECO:0000256" key="7">
    <source>
        <dbReference type="ARBA" id="ARBA00023014"/>
    </source>
</evidence>
<keyword evidence="7 9" id="KW-0411">Iron-sulfur</keyword>
<dbReference type="SUPFAM" id="SSF102114">
    <property type="entry name" value="Radical SAM enzymes"/>
    <property type="match status" value="1"/>
</dbReference>
<dbReference type="GO" id="GO:0051539">
    <property type="term" value="F:4 iron, 4 sulfur cluster binding"/>
    <property type="evidence" value="ECO:0007669"/>
    <property type="project" value="UniProtKB-UniRule"/>
</dbReference>
<sequence>MERKSVKNKREYQRPSWLKVGLPSGKKYRELKDIIHTNQLHTVCEEARCPNISECWAAGTGTIMILGDTCTRSCGFCAIKTGRPPVLDKDEPKRVAESVRLMRLKHVVITSVNRDELKDGGARIWAETITEIRKANPTATIEALIPDFQGDNEAIDLVLETKPEILNHNIETAPRLYPTVRPQAKYHRSLKLLDYAKKTYGLTTKSGLMVGFGESNDEVREVLKDLRSIDCDIVTIGQYLQPTKIHLSVDRYVSPDEFESFKRTAESLGFKHIQSAPLVRSSYHAELQIAK</sequence>
<protein>
    <recommendedName>
        <fullName evidence="9">Lipoyl synthase</fullName>
        <ecNumber evidence="9">2.8.1.8</ecNumber>
    </recommendedName>
    <alternativeName>
        <fullName evidence="9">Lip-syn</fullName>
        <shortName evidence="9">LS</shortName>
    </alternativeName>
    <alternativeName>
        <fullName evidence="9">Lipoate synthase</fullName>
    </alternativeName>
    <alternativeName>
        <fullName evidence="9">Lipoic acid synthase</fullName>
    </alternativeName>
    <alternativeName>
        <fullName evidence="9">Sulfur insertion protein LipA</fullName>
    </alternativeName>
</protein>
<keyword evidence="12" id="KW-1185">Reference proteome</keyword>
<dbReference type="PANTHER" id="PTHR10949:SF0">
    <property type="entry name" value="LIPOYL SYNTHASE, MITOCHONDRIAL"/>
    <property type="match status" value="1"/>
</dbReference>
<comment type="subcellular location">
    <subcellularLocation>
        <location evidence="9">Cytoplasm</location>
    </subcellularLocation>
</comment>
<dbReference type="PROSITE" id="PS51918">
    <property type="entry name" value="RADICAL_SAM"/>
    <property type="match status" value="1"/>
</dbReference>
<dbReference type="Pfam" id="PF04055">
    <property type="entry name" value="Radical_SAM"/>
    <property type="match status" value="1"/>
</dbReference>
<reference evidence="11 12" key="1">
    <citation type="submission" date="2008-06" db="EMBL/GenBank/DDBJ databases">
        <title>Complete sequence of Chloroherpeton thalassium ATCC 35110.</title>
        <authorList>
            <consortium name="US DOE Joint Genome Institute"/>
            <person name="Lucas S."/>
            <person name="Copeland A."/>
            <person name="Lapidus A."/>
            <person name="Glavina del Rio T."/>
            <person name="Dalin E."/>
            <person name="Tice H."/>
            <person name="Bruce D."/>
            <person name="Goodwin L."/>
            <person name="Pitluck S."/>
            <person name="Schmutz J."/>
            <person name="Larimer F."/>
            <person name="Land M."/>
            <person name="Hauser L."/>
            <person name="Kyrpides N."/>
            <person name="Mikhailova N."/>
            <person name="Liu Z."/>
            <person name="Li T."/>
            <person name="Zhao F."/>
            <person name="Overmann J."/>
            <person name="Bryant D.A."/>
            <person name="Richardson P."/>
        </authorList>
    </citation>
    <scope>NUCLEOTIDE SEQUENCE [LARGE SCALE GENOMIC DNA]</scope>
    <source>
        <strain evidence="12">ATCC 35110 / GB-78</strain>
    </source>
</reference>
<feature type="binding site" evidence="9">
    <location>
        <position position="77"/>
    </location>
    <ligand>
        <name>[4Fe-4S] cluster</name>
        <dbReference type="ChEBI" id="CHEBI:49883"/>
        <label>2</label>
        <note>4Fe-4S-S-AdoMet</note>
    </ligand>
</feature>
<dbReference type="NCBIfam" id="NF009544">
    <property type="entry name" value="PRK12928.1"/>
    <property type="match status" value="1"/>
</dbReference>
<dbReference type="GO" id="GO:0016992">
    <property type="term" value="F:lipoate synthase activity"/>
    <property type="evidence" value="ECO:0007669"/>
    <property type="project" value="UniProtKB-UniRule"/>
</dbReference>
<dbReference type="STRING" id="517418.Ctha_2201"/>
<dbReference type="SFLD" id="SFLDF00271">
    <property type="entry name" value="lipoyl_synthase"/>
    <property type="match status" value="1"/>
</dbReference>
<dbReference type="HOGENOM" id="CLU_033144_2_1_10"/>
<dbReference type="InterPro" id="IPR013785">
    <property type="entry name" value="Aldolase_TIM"/>
</dbReference>
<dbReference type="InterPro" id="IPR003698">
    <property type="entry name" value="Lipoyl_synth"/>
</dbReference>
<evidence type="ECO:0000256" key="8">
    <source>
        <dbReference type="ARBA" id="ARBA00047326"/>
    </source>
</evidence>
<feature type="binding site" evidence="9">
    <location>
        <position position="44"/>
    </location>
    <ligand>
        <name>[4Fe-4S] cluster</name>
        <dbReference type="ChEBI" id="CHEBI:49883"/>
        <label>1</label>
    </ligand>
</feature>
<name>B3QVZ8_CHLT3</name>
<keyword evidence="1 9" id="KW-0004">4Fe-4S</keyword>
<dbReference type="FunFam" id="3.20.20.70:FF:000040">
    <property type="entry name" value="Lipoyl synthase"/>
    <property type="match status" value="1"/>
</dbReference>
<dbReference type="InterPro" id="IPR031691">
    <property type="entry name" value="LIAS_N"/>
</dbReference>
<dbReference type="NCBIfam" id="NF004019">
    <property type="entry name" value="PRK05481.1"/>
    <property type="match status" value="1"/>
</dbReference>
<dbReference type="UniPathway" id="UPA00538">
    <property type="reaction ID" value="UER00593"/>
</dbReference>
<dbReference type="InterPro" id="IPR058240">
    <property type="entry name" value="rSAM_sf"/>
</dbReference>
<evidence type="ECO:0000256" key="4">
    <source>
        <dbReference type="ARBA" id="ARBA00022691"/>
    </source>
</evidence>
<dbReference type="InterPro" id="IPR006638">
    <property type="entry name" value="Elp3/MiaA/NifB-like_rSAM"/>
</dbReference>
<organism evidence="11 12">
    <name type="scientific">Chloroherpeton thalassium (strain ATCC 35110 / GB-78)</name>
    <dbReference type="NCBI Taxonomy" id="517418"/>
    <lineage>
        <taxon>Bacteria</taxon>
        <taxon>Pseudomonadati</taxon>
        <taxon>Chlorobiota</taxon>
        <taxon>Chlorobiia</taxon>
        <taxon>Chlorobiales</taxon>
        <taxon>Chloroherpetonaceae</taxon>
        <taxon>Chloroherpeton</taxon>
    </lineage>
</organism>
<dbReference type="AlphaFoldDB" id="B3QVZ8"/>
<dbReference type="PANTHER" id="PTHR10949">
    <property type="entry name" value="LIPOYL SYNTHASE"/>
    <property type="match status" value="1"/>
</dbReference>
<feature type="domain" description="Radical SAM core" evidence="10">
    <location>
        <begin position="56"/>
        <end position="271"/>
    </location>
</feature>
<evidence type="ECO:0000313" key="11">
    <source>
        <dbReference type="EMBL" id="ACF14652.1"/>
    </source>
</evidence>
<comment type="similarity">
    <text evidence="9">Belongs to the radical SAM superfamily. Lipoyl synthase family.</text>
</comment>
<keyword evidence="2 9" id="KW-0963">Cytoplasm</keyword>
<evidence type="ECO:0000313" key="12">
    <source>
        <dbReference type="Proteomes" id="UP000001208"/>
    </source>
</evidence>
<evidence type="ECO:0000256" key="9">
    <source>
        <dbReference type="HAMAP-Rule" id="MF_00206"/>
    </source>
</evidence>
<dbReference type="Pfam" id="PF16881">
    <property type="entry name" value="LIAS_N"/>
    <property type="match status" value="1"/>
</dbReference>
<dbReference type="GO" id="GO:0046872">
    <property type="term" value="F:metal ion binding"/>
    <property type="evidence" value="ECO:0007669"/>
    <property type="project" value="UniProtKB-KW"/>
</dbReference>
<dbReference type="SMART" id="SM00729">
    <property type="entry name" value="Elp3"/>
    <property type="match status" value="1"/>
</dbReference>
<evidence type="ECO:0000256" key="5">
    <source>
        <dbReference type="ARBA" id="ARBA00022723"/>
    </source>
</evidence>
<dbReference type="Proteomes" id="UP000001208">
    <property type="component" value="Chromosome"/>
</dbReference>
<dbReference type="Gene3D" id="3.20.20.70">
    <property type="entry name" value="Aldolase class I"/>
    <property type="match status" value="1"/>
</dbReference>
<evidence type="ECO:0000256" key="6">
    <source>
        <dbReference type="ARBA" id="ARBA00023004"/>
    </source>
</evidence>
<feature type="binding site" evidence="9">
    <location>
        <position position="70"/>
    </location>
    <ligand>
        <name>[4Fe-4S] cluster</name>
        <dbReference type="ChEBI" id="CHEBI:49883"/>
        <label>2</label>
        <note>4Fe-4S-S-AdoMet</note>
    </ligand>
</feature>
<dbReference type="SFLD" id="SFLDG01058">
    <property type="entry name" value="lipoyl_synthase_like"/>
    <property type="match status" value="1"/>
</dbReference>
<dbReference type="SFLD" id="SFLDS00029">
    <property type="entry name" value="Radical_SAM"/>
    <property type="match status" value="1"/>
</dbReference>
<keyword evidence="4 9" id="KW-0949">S-adenosyl-L-methionine</keyword>
<feature type="binding site" evidence="9">
    <location>
        <position position="74"/>
    </location>
    <ligand>
        <name>[4Fe-4S] cluster</name>
        <dbReference type="ChEBI" id="CHEBI:49883"/>
        <label>2</label>
        <note>4Fe-4S-S-AdoMet</note>
    </ligand>
</feature>
<dbReference type="NCBIfam" id="TIGR00510">
    <property type="entry name" value="lipA"/>
    <property type="match status" value="1"/>
</dbReference>
<evidence type="ECO:0000256" key="3">
    <source>
        <dbReference type="ARBA" id="ARBA00022679"/>
    </source>
</evidence>
<keyword evidence="3 9" id="KW-0808">Transferase</keyword>
<dbReference type="InterPro" id="IPR007197">
    <property type="entry name" value="rSAM"/>
</dbReference>
<dbReference type="RefSeq" id="WP_012500735.1">
    <property type="nucleotide sequence ID" value="NC_011026.1"/>
</dbReference>
<gene>
    <name evidence="9" type="primary">lipA</name>
    <name evidence="11" type="ordered locus">Ctha_2201</name>
</gene>
<dbReference type="EMBL" id="CP001100">
    <property type="protein sequence ID" value="ACF14652.1"/>
    <property type="molecule type" value="Genomic_DNA"/>
</dbReference>
<proteinExistence type="inferred from homology"/>
<keyword evidence="6 9" id="KW-0408">Iron</keyword>
<dbReference type="EC" id="2.8.1.8" evidence="9"/>
<dbReference type="HAMAP" id="MF_00206">
    <property type="entry name" value="Lipoyl_synth"/>
    <property type="match status" value="1"/>
</dbReference>
<comment type="function">
    <text evidence="9">Catalyzes the radical-mediated insertion of two sulfur atoms into the C-6 and C-8 positions of the octanoyl moiety bound to the lipoyl domains of lipoate-dependent enzymes, thereby converting the octanoylated domains into lipoylated derivatives.</text>
</comment>
<dbReference type="GO" id="GO:0009249">
    <property type="term" value="P:protein lipoylation"/>
    <property type="evidence" value="ECO:0007669"/>
    <property type="project" value="UniProtKB-UniRule"/>
</dbReference>
<dbReference type="OrthoDB" id="9787898at2"/>
<dbReference type="GO" id="GO:0005737">
    <property type="term" value="C:cytoplasm"/>
    <property type="evidence" value="ECO:0007669"/>
    <property type="project" value="UniProtKB-SubCell"/>
</dbReference>
<comment type="pathway">
    <text evidence="9">Protein modification; protein lipoylation via endogenous pathway; protein N(6)-(lipoyl)lysine from octanoyl-[acyl-carrier-protein]: step 2/2.</text>
</comment>
<comment type="catalytic activity">
    <reaction evidence="8 9">
        <text>[[Fe-S] cluster scaffold protein carrying a second [4Fe-4S](2+) cluster] + N(6)-octanoyl-L-lysyl-[protein] + 2 oxidized [2Fe-2S]-[ferredoxin] + 2 S-adenosyl-L-methionine + 4 H(+) = [[Fe-S] cluster scaffold protein] + N(6)-[(R)-dihydrolipoyl]-L-lysyl-[protein] + 4 Fe(3+) + 2 hydrogen sulfide + 2 5'-deoxyadenosine + 2 L-methionine + 2 reduced [2Fe-2S]-[ferredoxin]</text>
        <dbReference type="Rhea" id="RHEA:16585"/>
        <dbReference type="Rhea" id="RHEA-COMP:9928"/>
        <dbReference type="Rhea" id="RHEA-COMP:10000"/>
        <dbReference type="Rhea" id="RHEA-COMP:10001"/>
        <dbReference type="Rhea" id="RHEA-COMP:10475"/>
        <dbReference type="Rhea" id="RHEA-COMP:14568"/>
        <dbReference type="Rhea" id="RHEA-COMP:14569"/>
        <dbReference type="ChEBI" id="CHEBI:15378"/>
        <dbReference type="ChEBI" id="CHEBI:17319"/>
        <dbReference type="ChEBI" id="CHEBI:29034"/>
        <dbReference type="ChEBI" id="CHEBI:29919"/>
        <dbReference type="ChEBI" id="CHEBI:33722"/>
        <dbReference type="ChEBI" id="CHEBI:33737"/>
        <dbReference type="ChEBI" id="CHEBI:33738"/>
        <dbReference type="ChEBI" id="CHEBI:57844"/>
        <dbReference type="ChEBI" id="CHEBI:59789"/>
        <dbReference type="ChEBI" id="CHEBI:78809"/>
        <dbReference type="ChEBI" id="CHEBI:83100"/>
        <dbReference type="EC" id="2.8.1.8"/>
    </reaction>
</comment>
<feature type="binding site" evidence="9">
    <location>
        <position position="49"/>
    </location>
    <ligand>
        <name>[4Fe-4S] cluster</name>
        <dbReference type="ChEBI" id="CHEBI:49883"/>
        <label>1</label>
    </ligand>
</feature>